<dbReference type="PRINTS" id="PR00385">
    <property type="entry name" value="P450"/>
</dbReference>
<dbReference type="SUPFAM" id="SSF48264">
    <property type="entry name" value="Cytochrome P450"/>
    <property type="match status" value="1"/>
</dbReference>
<keyword evidence="5 7" id="KW-0408">Iron</keyword>
<dbReference type="RefSeq" id="XP_018076207.1">
    <property type="nucleotide sequence ID" value="XM_018216697.1"/>
</dbReference>
<keyword evidence="4 8" id="KW-0560">Oxidoreductase</keyword>
<dbReference type="GO" id="GO:0020037">
    <property type="term" value="F:heme binding"/>
    <property type="evidence" value="ECO:0007669"/>
    <property type="project" value="InterPro"/>
</dbReference>
<evidence type="ECO:0000256" key="5">
    <source>
        <dbReference type="ARBA" id="ARBA00023004"/>
    </source>
</evidence>
<organism evidence="10 11">
    <name type="scientific">Mollisia scopiformis</name>
    <name type="common">Conifer needle endophyte fungus</name>
    <name type="synonym">Phialocephala scopiformis</name>
    <dbReference type="NCBI Taxonomy" id="149040"/>
    <lineage>
        <taxon>Eukaryota</taxon>
        <taxon>Fungi</taxon>
        <taxon>Dikarya</taxon>
        <taxon>Ascomycota</taxon>
        <taxon>Pezizomycotina</taxon>
        <taxon>Leotiomycetes</taxon>
        <taxon>Helotiales</taxon>
        <taxon>Mollisiaceae</taxon>
        <taxon>Mollisia</taxon>
    </lineage>
</organism>
<keyword evidence="3 7" id="KW-0479">Metal-binding</keyword>
<dbReference type="InterPro" id="IPR002401">
    <property type="entry name" value="Cyt_P450_E_grp-I"/>
</dbReference>
<dbReference type="PROSITE" id="PS00086">
    <property type="entry name" value="CYTOCHROME_P450"/>
    <property type="match status" value="1"/>
</dbReference>
<feature type="chain" id="PRO_5008268522" evidence="9">
    <location>
        <begin position="24"/>
        <end position="360"/>
    </location>
</feature>
<evidence type="ECO:0000256" key="7">
    <source>
        <dbReference type="PIRSR" id="PIRSR602401-1"/>
    </source>
</evidence>
<dbReference type="InterPro" id="IPR036396">
    <property type="entry name" value="Cyt_P450_sf"/>
</dbReference>
<protein>
    <submittedName>
        <fullName evidence="10">Cytochrome P450</fullName>
    </submittedName>
</protein>
<keyword evidence="11" id="KW-1185">Reference proteome</keyword>
<dbReference type="GO" id="GO:0004497">
    <property type="term" value="F:monooxygenase activity"/>
    <property type="evidence" value="ECO:0007669"/>
    <property type="project" value="UniProtKB-KW"/>
</dbReference>
<evidence type="ECO:0000256" key="8">
    <source>
        <dbReference type="RuleBase" id="RU000461"/>
    </source>
</evidence>
<comment type="cofactor">
    <cofactor evidence="1 7">
        <name>heme</name>
        <dbReference type="ChEBI" id="CHEBI:30413"/>
    </cofactor>
</comment>
<dbReference type="AlphaFoldDB" id="A0A194XQ31"/>
<comment type="similarity">
    <text evidence="2 8">Belongs to the cytochrome P450 family.</text>
</comment>
<dbReference type="OrthoDB" id="1470350at2759"/>
<evidence type="ECO:0000313" key="11">
    <source>
        <dbReference type="Proteomes" id="UP000070700"/>
    </source>
</evidence>
<name>A0A194XQ31_MOLSC</name>
<evidence type="ECO:0000256" key="4">
    <source>
        <dbReference type="ARBA" id="ARBA00023002"/>
    </source>
</evidence>
<keyword evidence="9" id="KW-0732">Signal</keyword>
<sequence length="360" mass="41197">MQRESISIIFLLFGLRMFHILHPENVKMVLFENFDDYGFGDRRAVFAPFLGSGGVVDLQPLFFNLTLDTTMAMLLGKLVYSLRIDNGNEDSNRAFVESFITAQESLVKRFRIAFFYFLYAFLSFRRVCSTTHRFVEDYIHERNLQSSEAGELYGFIDKLAQKCGTTAELRDQLLNVLLAGRDTTACCLSWIVRFLVRHSEVMDRVRTEIVSVLGKMWYLAFIIKESMKIFRLRLYPLVPLNNKTAMRITILPTSSRPNRKSPILVKRGKVVIMSQYEIDELKDIGWAYFPFNGGPRACLGEDFAIMEVLYTIVRLLQSFPLVKLPVGEKNEVVGSEKQRLTLVLSSADGCRVNLGQSIAS</sequence>
<gene>
    <name evidence="10" type="ORF">LY89DRAFT_694323</name>
</gene>
<dbReference type="InParanoid" id="A0A194XQ31"/>
<accession>A0A194XQ31</accession>
<evidence type="ECO:0000256" key="2">
    <source>
        <dbReference type="ARBA" id="ARBA00010617"/>
    </source>
</evidence>
<evidence type="ECO:0000256" key="1">
    <source>
        <dbReference type="ARBA" id="ARBA00001971"/>
    </source>
</evidence>
<evidence type="ECO:0000256" key="6">
    <source>
        <dbReference type="ARBA" id="ARBA00023033"/>
    </source>
</evidence>
<proteinExistence type="inferred from homology"/>
<keyword evidence="7 8" id="KW-0349">Heme</keyword>
<dbReference type="GO" id="GO:0016705">
    <property type="term" value="F:oxidoreductase activity, acting on paired donors, with incorporation or reduction of molecular oxygen"/>
    <property type="evidence" value="ECO:0007669"/>
    <property type="project" value="InterPro"/>
</dbReference>
<dbReference type="KEGG" id="psco:LY89DRAFT_694323"/>
<dbReference type="PRINTS" id="PR00463">
    <property type="entry name" value="EP450I"/>
</dbReference>
<dbReference type="Pfam" id="PF00067">
    <property type="entry name" value="p450"/>
    <property type="match status" value="2"/>
</dbReference>
<dbReference type="InterPro" id="IPR017972">
    <property type="entry name" value="Cyt_P450_CS"/>
</dbReference>
<dbReference type="Gene3D" id="1.10.630.10">
    <property type="entry name" value="Cytochrome P450"/>
    <property type="match status" value="1"/>
</dbReference>
<dbReference type="InterPro" id="IPR047146">
    <property type="entry name" value="Cyt_P450_E_CYP52_fungi"/>
</dbReference>
<dbReference type="Proteomes" id="UP000070700">
    <property type="component" value="Unassembled WGS sequence"/>
</dbReference>
<keyword evidence="6 8" id="KW-0503">Monooxygenase</keyword>
<evidence type="ECO:0000313" key="10">
    <source>
        <dbReference type="EMBL" id="KUJ21852.1"/>
    </source>
</evidence>
<feature type="signal peptide" evidence="9">
    <location>
        <begin position="1"/>
        <end position="23"/>
    </location>
</feature>
<evidence type="ECO:0000256" key="9">
    <source>
        <dbReference type="SAM" id="SignalP"/>
    </source>
</evidence>
<dbReference type="STRING" id="149040.A0A194XQ31"/>
<dbReference type="PANTHER" id="PTHR24287:SF18">
    <property type="entry name" value="CYTOCHROME P450 MONOOXYGENASE APDE-RELATED"/>
    <property type="match status" value="1"/>
</dbReference>
<dbReference type="EMBL" id="KQ947407">
    <property type="protein sequence ID" value="KUJ21852.1"/>
    <property type="molecule type" value="Genomic_DNA"/>
</dbReference>
<feature type="binding site" description="axial binding residue" evidence="7">
    <location>
        <position position="298"/>
    </location>
    <ligand>
        <name>heme</name>
        <dbReference type="ChEBI" id="CHEBI:30413"/>
    </ligand>
    <ligandPart>
        <name>Fe</name>
        <dbReference type="ChEBI" id="CHEBI:18248"/>
    </ligandPart>
</feature>
<dbReference type="InterPro" id="IPR001128">
    <property type="entry name" value="Cyt_P450"/>
</dbReference>
<evidence type="ECO:0000256" key="3">
    <source>
        <dbReference type="ARBA" id="ARBA00022723"/>
    </source>
</evidence>
<reference evidence="10 11" key="1">
    <citation type="submission" date="2015-10" db="EMBL/GenBank/DDBJ databases">
        <title>Full genome of DAOMC 229536 Phialocephala scopiformis, a fungal endophyte of spruce producing the potent anti-insectan compound rugulosin.</title>
        <authorList>
            <consortium name="DOE Joint Genome Institute"/>
            <person name="Walker A.K."/>
            <person name="Frasz S.L."/>
            <person name="Seifert K.A."/>
            <person name="Miller J.D."/>
            <person name="Mondo S.J."/>
            <person name="Labutti K."/>
            <person name="Lipzen A."/>
            <person name="Dockter R."/>
            <person name="Kennedy M."/>
            <person name="Grigoriev I.V."/>
            <person name="Spatafora J.W."/>
        </authorList>
    </citation>
    <scope>NUCLEOTIDE SEQUENCE [LARGE SCALE GENOMIC DNA]</scope>
    <source>
        <strain evidence="10 11">CBS 120377</strain>
    </source>
</reference>
<dbReference type="PANTHER" id="PTHR24287">
    <property type="entry name" value="P450, PUTATIVE (EUROFUNG)-RELATED"/>
    <property type="match status" value="1"/>
</dbReference>
<dbReference type="GO" id="GO:0005506">
    <property type="term" value="F:iron ion binding"/>
    <property type="evidence" value="ECO:0007669"/>
    <property type="project" value="InterPro"/>
</dbReference>
<dbReference type="GeneID" id="28826423"/>